<dbReference type="KEGG" id="bbel:109487341"/>
<dbReference type="Proteomes" id="UP000515135">
    <property type="component" value="Unplaced"/>
</dbReference>
<dbReference type="InterPro" id="IPR035899">
    <property type="entry name" value="DBL_dom_sf"/>
</dbReference>
<dbReference type="PROSITE" id="PS50010">
    <property type="entry name" value="DH_2"/>
    <property type="match status" value="1"/>
</dbReference>
<evidence type="ECO:0000313" key="2">
    <source>
        <dbReference type="Proteomes" id="UP000515135"/>
    </source>
</evidence>
<evidence type="ECO:0000259" key="1">
    <source>
        <dbReference type="PROSITE" id="PS50010"/>
    </source>
</evidence>
<gene>
    <name evidence="3" type="primary">LOC109487341</name>
</gene>
<dbReference type="AlphaFoldDB" id="A0A6P5AUW3"/>
<dbReference type="SUPFAM" id="SSF48065">
    <property type="entry name" value="DBL homology domain (DH-domain)"/>
    <property type="match status" value="1"/>
</dbReference>
<dbReference type="GeneID" id="109487341"/>
<organism evidence="2 3">
    <name type="scientific">Branchiostoma belcheri</name>
    <name type="common">Amphioxus</name>
    <dbReference type="NCBI Taxonomy" id="7741"/>
    <lineage>
        <taxon>Eukaryota</taxon>
        <taxon>Metazoa</taxon>
        <taxon>Chordata</taxon>
        <taxon>Cephalochordata</taxon>
        <taxon>Leptocardii</taxon>
        <taxon>Amphioxiformes</taxon>
        <taxon>Branchiostomatidae</taxon>
        <taxon>Branchiostoma</taxon>
    </lineage>
</organism>
<reference evidence="3" key="1">
    <citation type="submission" date="2025-08" db="UniProtKB">
        <authorList>
            <consortium name="RefSeq"/>
        </authorList>
    </citation>
    <scope>IDENTIFICATION</scope>
    <source>
        <tissue evidence="3">Gonad</tissue>
    </source>
</reference>
<evidence type="ECO:0000313" key="3">
    <source>
        <dbReference type="RefSeq" id="XP_019646877.1"/>
    </source>
</evidence>
<dbReference type="InterPro" id="IPR000219">
    <property type="entry name" value="DH_dom"/>
</dbReference>
<dbReference type="GO" id="GO:0005085">
    <property type="term" value="F:guanyl-nucleotide exchange factor activity"/>
    <property type="evidence" value="ECO:0007669"/>
    <property type="project" value="InterPro"/>
</dbReference>
<name>A0A6P5AUW3_BRABE</name>
<feature type="domain" description="DH" evidence="1">
    <location>
        <begin position="141"/>
        <end position="172"/>
    </location>
</feature>
<sequence length="172" mass="19417">MSAAKVQRRRSGRNVSSVKRKLFVRSKSLTDSLMTGILTAMAQQKLQEEGKEEEKCTFQVQATLPDGLIRVLDGEDGMRVKDLVADAILEYRLTDYRVTMSSTRAILNPDANALMLRGEDILIEDLASQIEAIDPRLAGDARFRVVHELMVTERNYIDALKSIFDIYAEPLR</sequence>
<dbReference type="OrthoDB" id="6162331at2759"/>
<proteinExistence type="predicted"/>
<protein>
    <submittedName>
        <fullName evidence="3">Uncharacterized protein LOC109487341</fullName>
    </submittedName>
</protein>
<keyword evidence="2" id="KW-1185">Reference proteome</keyword>
<dbReference type="RefSeq" id="XP_019646877.1">
    <property type="nucleotide sequence ID" value="XM_019791318.1"/>
</dbReference>
<accession>A0A6P5AUW3</accession>